<reference evidence="2" key="1">
    <citation type="journal article" date="2019" name="Int. J. Syst. Evol. Microbiol.">
        <title>The Global Catalogue of Microorganisms (GCM) 10K type strain sequencing project: providing services to taxonomists for standard genome sequencing and annotation.</title>
        <authorList>
            <consortium name="The Broad Institute Genomics Platform"/>
            <consortium name="The Broad Institute Genome Sequencing Center for Infectious Disease"/>
            <person name="Wu L."/>
            <person name="Ma J."/>
        </authorList>
    </citation>
    <scope>NUCLEOTIDE SEQUENCE [LARGE SCALE GENOMIC DNA]</scope>
    <source>
        <strain evidence="2">JCM 17664</strain>
    </source>
</reference>
<proteinExistence type="predicted"/>
<evidence type="ECO:0000313" key="2">
    <source>
        <dbReference type="Proteomes" id="UP001501207"/>
    </source>
</evidence>
<organism evidence="1 2">
    <name type="scientific">Compostibacter hankyongensis</name>
    <dbReference type="NCBI Taxonomy" id="1007089"/>
    <lineage>
        <taxon>Bacteria</taxon>
        <taxon>Pseudomonadati</taxon>
        <taxon>Bacteroidota</taxon>
        <taxon>Chitinophagia</taxon>
        <taxon>Chitinophagales</taxon>
        <taxon>Chitinophagaceae</taxon>
        <taxon>Compostibacter</taxon>
    </lineage>
</organism>
<name>A0ABP8FIA9_9BACT</name>
<accession>A0ABP8FIA9</accession>
<sequence length="62" mass="6573">MQLLCSSDGEYLPHFKQAIKPSAPVDIQQPVFPLPDLVPASAATQPLVRARGKAGPSCFPGK</sequence>
<gene>
    <name evidence="1" type="ORF">GCM10023143_08910</name>
</gene>
<dbReference type="EMBL" id="BAABFN010000001">
    <property type="protein sequence ID" value="GAA4304447.1"/>
    <property type="molecule type" value="Genomic_DNA"/>
</dbReference>
<comment type="caution">
    <text evidence="1">The sequence shown here is derived from an EMBL/GenBank/DDBJ whole genome shotgun (WGS) entry which is preliminary data.</text>
</comment>
<protein>
    <submittedName>
        <fullName evidence="1">Uncharacterized protein</fullName>
    </submittedName>
</protein>
<keyword evidence="2" id="KW-1185">Reference proteome</keyword>
<dbReference type="Proteomes" id="UP001501207">
    <property type="component" value="Unassembled WGS sequence"/>
</dbReference>
<evidence type="ECO:0000313" key="1">
    <source>
        <dbReference type="EMBL" id="GAA4304447.1"/>
    </source>
</evidence>